<dbReference type="AlphaFoldDB" id="A0A1U7NYF3"/>
<name>A0A1U7NYF3_9DEIO</name>
<gene>
    <name evidence="1" type="ORF">BOO71_0006904</name>
</gene>
<keyword evidence="2" id="KW-1185">Reference proteome</keyword>
<proteinExistence type="predicted"/>
<sequence>MGVSGRQRHTAPVYRAVNRRKCRHQESRLAAGPCKLVYPAVTRSRAAQHAAAGDTDCD</sequence>
<comment type="caution">
    <text evidence="1">The sequence shown here is derived from an EMBL/GenBank/DDBJ whole genome shotgun (WGS) entry which is preliminary data.</text>
</comment>
<dbReference type="STRING" id="249408.BOO71_0006904"/>
<evidence type="ECO:0000313" key="1">
    <source>
        <dbReference type="EMBL" id="OLV17949.1"/>
    </source>
</evidence>
<accession>A0A1U7NYF3</accession>
<dbReference type="Proteomes" id="UP000186607">
    <property type="component" value="Unassembled WGS sequence"/>
</dbReference>
<reference evidence="1 2" key="1">
    <citation type="submission" date="2017-01" db="EMBL/GenBank/DDBJ databases">
        <title>Genome Analysis of Deinococcus marmoris KOPRI26562.</title>
        <authorList>
            <person name="Kim J.H."/>
            <person name="Oh H.-M."/>
        </authorList>
    </citation>
    <scope>NUCLEOTIDE SEQUENCE [LARGE SCALE GENOMIC DNA]</scope>
    <source>
        <strain evidence="1 2">KOPRI26562</strain>
    </source>
</reference>
<organism evidence="1 2">
    <name type="scientific">Deinococcus marmoris</name>
    <dbReference type="NCBI Taxonomy" id="249408"/>
    <lineage>
        <taxon>Bacteria</taxon>
        <taxon>Thermotogati</taxon>
        <taxon>Deinococcota</taxon>
        <taxon>Deinococci</taxon>
        <taxon>Deinococcales</taxon>
        <taxon>Deinococcaceae</taxon>
        <taxon>Deinococcus</taxon>
    </lineage>
</organism>
<evidence type="ECO:0000313" key="2">
    <source>
        <dbReference type="Proteomes" id="UP000186607"/>
    </source>
</evidence>
<protein>
    <submittedName>
        <fullName evidence="1">Uncharacterized protein</fullName>
    </submittedName>
</protein>
<dbReference type="EMBL" id="MSTI01000077">
    <property type="protein sequence ID" value="OLV17949.1"/>
    <property type="molecule type" value="Genomic_DNA"/>
</dbReference>